<keyword evidence="6" id="KW-0227">DNA damage</keyword>
<keyword evidence="5" id="KW-0547">Nucleotide-binding</keyword>
<dbReference type="RefSeq" id="WP_379229790.1">
    <property type="nucleotide sequence ID" value="NZ_JBHSTE010000001.1"/>
</dbReference>
<proteinExistence type="inferred from homology"/>
<feature type="domain" description="ABC transporter" evidence="17">
    <location>
        <begin position="244"/>
        <end position="486"/>
    </location>
</feature>
<evidence type="ECO:0000256" key="10">
    <source>
        <dbReference type="ARBA" id="ARBA00022840"/>
    </source>
</evidence>
<evidence type="ECO:0000256" key="8">
    <source>
        <dbReference type="ARBA" id="ARBA00022771"/>
    </source>
</evidence>
<dbReference type="GO" id="GO:0005524">
    <property type="term" value="F:ATP binding"/>
    <property type="evidence" value="ECO:0007669"/>
    <property type="project" value="UniProtKB-KW"/>
</dbReference>
<evidence type="ECO:0000256" key="1">
    <source>
        <dbReference type="ARBA" id="ARBA00004496"/>
    </source>
</evidence>
<keyword evidence="19" id="KW-1185">Reference proteome</keyword>
<comment type="caution">
    <text evidence="18">The sequence shown here is derived from an EMBL/GenBank/DDBJ whole genome shotgun (WGS) entry which is preliminary data.</text>
</comment>
<evidence type="ECO:0000256" key="3">
    <source>
        <dbReference type="ARBA" id="ARBA00022723"/>
    </source>
</evidence>
<keyword evidence="4" id="KW-0677">Repeat</keyword>
<evidence type="ECO:0000256" key="12">
    <source>
        <dbReference type="ARBA" id="ARBA00023125"/>
    </source>
</evidence>
<dbReference type="PANTHER" id="PTHR43152">
    <property type="entry name" value="UVRABC SYSTEM PROTEIN A"/>
    <property type="match status" value="1"/>
</dbReference>
<keyword evidence="12" id="KW-0238">DNA-binding</keyword>
<keyword evidence="2" id="KW-0963">Cytoplasm</keyword>
<evidence type="ECO:0000313" key="19">
    <source>
        <dbReference type="Proteomes" id="UP001596233"/>
    </source>
</evidence>
<dbReference type="InterPro" id="IPR003439">
    <property type="entry name" value="ABC_transporter-like_ATP-bd"/>
</dbReference>
<dbReference type="InterPro" id="IPR017871">
    <property type="entry name" value="ABC_transporter-like_CS"/>
</dbReference>
<dbReference type="Gene3D" id="3.40.50.300">
    <property type="entry name" value="P-loop containing nucleotide triphosphate hydrolases"/>
    <property type="match status" value="2"/>
</dbReference>
<dbReference type="Gene3D" id="1.10.8.280">
    <property type="entry name" value="ABC transporter ATPase domain-like"/>
    <property type="match status" value="1"/>
</dbReference>
<evidence type="ECO:0000256" key="6">
    <source>
        <dbReference type="ARBA" id="ARBA00022763"/>
    </source>
</evidence>
<sequence>MSSIKVRGAKEGNLKSISLDIPRDQLVVLTGLSGSGKSTLAVDVIFQECQRQYLEAIGLQGIQKPQIDSITNVSPAIMISQHQTNKNPRSTVGTLTNIYTDLRMVYEKLAVRACPSCHTLISAAACKEETEKVEGDFKVYMVCSACGYKMDKLTRSHFSYNTMEGACSKCEGLGKVMTLNKPAIIQEQLSLEEGAVHYWDHGAYKEYQIAVLYSAFEHYGVPVAPGTPVAAYSEAQKELLYYGVDADEVKKRFPDLAPPKTVSGGKFEGIYTTLWRRLSEKGGEDNRLSVFFESAVCPDCNGERLAHLSRHATVADVRLPELTVKSLEQLLEWIVLLEQSLSADSDELVQVYLLDIKTKVQRLLNVGLGYLSLDRATVTLSGGELQRIKLAAALDSDLTGLIYILDEPTIGLHAKDTQGIIEELKRLRDKGNSVLVIEHDPDVMQQADYIIDIGPGSGKHGGQIIGEGTLQQLMEQEGSVTGAYLQRNESPKISNRKGSGEYLEIKHATAHNLQNVHVRFPLDCLIAVTGVSGSGKSTLVFDVLAEAAAQSSSRQQENVVLGKELFDQQITIEQSAISKMKRSNVATYSEVYTEIRKQFAGVEEAKEKGLTAKHFSFNTPGGRCENCQGLGFVTSNMLFFKDIEVKCPVCQGHQFNEEVLSVKYEGLSIRDVLQLSVEDALQLFCKHSKIQRILQLLHEVGLDYVQLGQTLTTLSGGEGQRLKLAKELISNKGKRSLYLMDEPTTGLHPVDVDNFIVLLNRIVDQGNTVIIVEHNQQVIAAADWIIDLGPEGGNQGGQIVFEGTPAEMMAGSQTSTAQYLRQSYSVV</sequence>
<evidence type="ECO:0000256" key="14">
    <source>
        <dbReference type="ARBA" id="ARBA00038000"/>
    </source>
</evidence>
<keyword evidence="11" id="KW-0267">Excision nuclease</keyword>
<accession>A0ABW1UZW7</accession>
<evidence type="ECO:0000256" key="13">
    <source>
        <dbReference type="ARBA" id="ARBA00023204"/>
    </source>
</evidence>
<organism evidence="18 19">
    <name type="scientific">Paenibacillus septentrionalis</name>
    <dbReference type="NCBI Taxonomy" id="429342"/>
    <lineage>
        <taxon>Bacteria</taxon>
        <taxon>Bacillati</taxon>
        <taxon>Bacillota</taxon>
        <taxon>Bacilli</taxon>
        <taxon>Bacillales</taxon>
        <taxon>Paenibacillaceae</taxon>
        <taxon>Paenibacillus</taxon>
    </lineage>
</organism>
<evidence type="ECO:0000256" key="15">
    <source>
        <dbReference type="ARBA" id="ARBA00039316"/>
    </source>
</evidence>
<keyword evidence="3" id="KW-0479">Metal-binding</keyword>
<comment type="subcellular location">
    <subcellularLocation>
        <location evidence="1">Cytoplasm</location>
    </subcellularLocation>
</comment>
<evidence type="ECO:0000256" key="11">
    <source>
        <dbReference type="ARBA" id="ARBA00022881"/>
    </source>
</evidence>
<dbReference type="PANTHER" id="PTHR43152:SF3">
    <property type="entry name" value="UVRABC SYSTEM PROTEIN A"/>
    <property type="match status" value="1"/>
</dbReference>
<keyword evidence="9" id="KW-0862">Zinc</keyword>
<evidence type="ECO:0000256" key="9">
    <source>
        <dbReference type="ARBA" id="ARBA00022833"/>
    </source>
</evidence>
<keyword evidence="13" id="KW-0234">DNA repair</keyword>
<evidence type="ECO:0000256" key="2">
    <source>
        <dbReference type="ARBA" id="ARBA00022490"/>
    </source>
</evidence>
<evidence type="ECO:0000259" key="17">
    <source>
        <dbReference type="PROSITE" id="PS50893"/>
    </source>
</evidence>
<dbReference type="Pfam" id="PF00005">
    <property type="entry name" value="ABC_tran"/>
    <property type="match status" value="2"/>
</dbReference>
<evidence type="ECO:0000256" key="4">
    <source>
        <dbReference type="ARBA" id="ARBA00022737"/>
    </source>
</evidence>
<keyword evidence="7" id="KW-0228">DNA excision</keyword>
<evidence type="ECO:0000256" key="16">
    <source>
        <dbReference type="ARBA" id="ARBA00042156"/>
    </source>
</evidence>
<protein>
    <recommendedName>
        <fullName evidence="15">UvrABC system protein A</fullName>
    </recommendedName>
    <alternativeName>
        <fullName evidence="16">Excinuclease ABC subunit A</fullName>
    </alternativeName>
</protein>
<feature type="domain" description="ABC transporter" evidence="17">
    <location>
        <begin position="485"/>
        <end position="821"/>
    </location>
</feature>
<dbReference type="PROSITE" id="PS50893">
    <property type="entry name" value="ABC_TRANSPORTER_2"/>
    <property type="match status" value="2"/>
</dbReference>
<dbReference type="Proteomes" id="UP001596233">
    <property type="component" value="Unassembled WGS sequence"/>
</dbReference>
<evidence type="ECO:0000313" key="18">
    <source>
        <dbReference type="EMBL" id="MFC6331015.1"/>
    </source>
</evidence>
<reference evidence="19" key="1">
    <citation type="journal article" date="2019" name="Int. J. Syst. Evol. Microbiol.">
        <title>The Global Catalogue of Microorganisms (GCM) 10K type strain sequencing project: providing services to taxonomists for standard genome sequencing and annotation.</title>
        <authorList>
            <consortium name="The Broad Institute Genomics Platform"/>
            <consortium name="The Broad Institute Genome Sequencing Center for Infectious Disease"/>
            <person name="Wu L."/>
            <person name="Ma J."/>
        </authorList>
    </citation>
    <scope>NUCLEOTIDE SEQUENCE [LARGE SCALE GENOMIC DNA]</scope>
    <source>
        <strain evidence="19">PCU 280</strain>
    </source>
</reference>
<dbReference type="SUPFAM" id="SSF52540">
    <property type="entry name" value="P-loop containing nucleoside triphosphate hydrolases"/>
    <property type="match status" value="2"/>
</dbReference>
<evidence type="ECO:0000256" key="7">
    <source>
        <dbReference type="ARBA" id="ARBA00022769"/>
    </source>
</evidence>
<dbReference type="Gene3D" id="1.20.1580.10">
    <property type="entry name" value="ABC transporter ATPase like domain"/>
    <property type="match status" value="2"/>
</dbReference>
<name>A0ABW1UZW7_9BACL</name>
<dbReference type="PROSITE" id="PS00211">
    <property type="entry name" value="ABC_TRANSPORTER_1"/>
    <property type="match status" value="1"/>
</dbReference>
<keyword evidence="10 18" id="KW-0067">ATP-binding</keyword>
<dbReference type="Pfam" id="PF17755">
    <property type="entry name" value="UvrA_DNA-bind"/>
    <property type="match status" value="1"/>
</dbReference>
<comment type="similarity">
    <text evidence="14">Belongs to the ABC transporter superfamily. UvrA family.</text>
</comment>
<dbReference type="InterPro" id="IPR027417">
    <property type="entry name" value="P-loop_NTPase"/>
</dbReference>
<dbReference type="InterPro" id="IPR041552">
    <property type="entry name" value="UvrA_DNA-bd"/>
</dbReference>
<evidence type="ECO:0000256" key="5">
    <source>
        <dbReference type="ARBA" id="ARBA00022741"/>
    </source>
</evidence>
<keyword evidence="8" id="KW-0863">Zinc-finger</keyword>
<gene>
    <name evidence="18" type="ORF">ACFP56_00155</name>
</gene>
<dbReference type="EMBL" id="JBHSTE010000001">
    <property type="protein sequence ID" value="MFC6331015.1"/>
    <property type="molecule type" value="Genomic_DNA"/>
</dbReference>